<dbReference type="Pfam" id="PF00954">
    <property type="entry name" value="S_locus_glycop"/>
    <property type="match status" value="1"/>
</dbReference>
<name>A0AA38CBU2_TAXCH</name>
<dbReference type="Gene3D" id="2.90.10.10">
    <property type="entry name" value="Bulb-type lectin domain"/>
    <property type="match status" value="1"/>
</dbReference>
<evidence type="ECO:0000256" key="4">
    <source>
        <dbReference type="ARBA" id="ARBA00022989"/>
    </source>
</evidence>
<gene>
    <name evidence="9" type="ORF">KI387_041432</name>
</gene>
<dbReference type="OMA" id="GSTIWMA"/>
<accession>A0AA38CBU2</accession>
<evidence type="ECO:0000313" key="10">
    <source>
        <dbReference type="Proteomes" id="UP000824469"/>
    </source>
</evidence>
<keyword evidence="5 7" id="KW-0472">Membrane</keyword>
<comment type="caution">
    <text evidence="9">The sequence shown here is derived from an EMBL/GenBank/DDBJ whole genome shotgun (WGS) entry which is preliminary data.</text>
</comment>
<dbReference type="PANTHER" id="PTHR47974">
    <property type="entry name" value="OS07G0415500 PROTEIN"/>
    <property type="match status" value="1"/>
</dbReference>
<dbReference type="GO" id="GO:0016020">
    <property type="term" value="C:membrane"/>
    <property type="evidence" value="ECO:0007669"/>
    <property type="project" value="UniProtKB-SubCell"/>
</dbReference>
<keyword evidence="10" id="KW-1185">Reference proteome</keyword>
<dbReference type="Proteomes" id="UP000824469">
    <property type="component" value="Unassembled WGS sequence"/>
</dbReference>
<dbReference type="CDD" id="cd00028">
    <property type="entry name" value="B_lectin"/>
    <property type="match status" value="1"/>
</dbReference>
<keyword evidence="2 7" id="KW-0812">Transmembrane</keyword>
<dbReference type="InterPro" id="IPR001480">
    <property type="entry name" value="Bulb-type_lectin_dom"/>
</dbReference>
<evidence type="ECO:0000313" key="9">
    <source>
        <dbReference type="EMBL" id="KAH9293358.1"/>
    </source>
</evidence>
<comment type="subcellular location">
    <subcellularLocation>
        <location evidence="1">Membrane</location>
        <topology evidence="1">Single-pass membrane protein</topology>
    </subcellularLocation>
</comment>
<dbReference type="Pfam" id="PF01453">
    <property type="entry name" value="B_lectin"/>
    <property type="match status" value="1"/>
</dbReference>
<evidence type="ECO:0000256" key="6">
    <source>
        <dbReference type="ARBA" id="ARBA00023157"/>
    </source>
</evidence>
<dbReference type="AlphaFoldDB" id="A0AA38CBU2"/>
<protein>
    <recommendedName>
        <fullName evidence="8">Bulb-type lectin domain-containing protein</fullName>
    </recommendedName>
</protein>
<dbReference type="InterPro" id="IPR036426">
    <property type="entry name" value="Bulb-type_lectin_dom_sf"/>
</dbReference>
<feature type="domain" description="Bulb-type lectin" evidence="8">
    <location>
        <begin position="1"/>
        <end position="112"/>
    </location>
</feature>
<reference evidence="9 10" key="1">
    <citation type="journal article" date="2021" name="Nat. Plants">
        <title>The Taxus genome provides insights into paclitaxel biosynthesis.</title>
        <authorList>
            <person name="Xiong X."/>
            <person name="Gou J."/>
            <person name="Liao Q."/>
            <person name="Li Y."/>
            <person name="Zhou Q."/>
            <person name="Bi G."/>
            <person name="Li C."/>
            <person name="Du R."/>
            <person name="Wang X."/>
            <person name="Sun T."/>
            <person name="Guo L."/>
            <person name="Liang H."/>
            <person name="Lu P."/>
            <person name="Wu Y."/>
            <person name="Zhang Z."/>
            <person name="Ro D.K."/>
            <person name="Shang Y."/>
            <person name="Huang S."/>
            <person name="Yan J."/>
        </authorList>
    </citation>
    <scope>NUCLEOTIDE SEQUENCE [LARGE SCALE GENOMIC DNA]</scope>
    <source>
        <strain evidence="9">Ta-2019</strain>
    </source>
</reference>
<dbReference type="GO" id="GO:0048544">
    <property type="term" value="P:recognition of pollen"/>
    <property type="evidence" value="ECO:0007669"/>
    <property type="project" value="InterPro"/>
</dbReference>
<dbReference type="PANTHER" id="PTHR47974:SF29">
    <property type="entry name" value="RECEPTOR-LIKE SERINE_THREONINE-PROTEIN KINASE"/>
    <property type="match status" value="1"/>
</dbReference>
<keyword evidence="3" id="KW-0732">Signal</keyword>
<sequence length="486" mass="53867">ISVKGRQVWMSENGTFAFGFSQVSRDHYVLGIWYANIPGNRTLVWMANRDQPVGEGGCLTLGQDGNLQLVDEGSTIWMAETTGLFVQSGEMQESGNFVLYNSNRNIVWQSFASPTDTLLPEQQLTETLNLTSWNSSTDVSTGHYSLKMVRTPVSLKLALNYNAPSGSSNYSYWSGPEIFEGSDTVVVSLDHSGSISMSYSNSSNGLLYIYQNSNRLGENERILSRITIEHDGNVRLYRWDANNGSRWIVDWAAVSRPCTTAGICGNGICKLDSKSKPQCHCPTGSYQLDSTRPSLGCLPSRPTPDCRSDNNASPPYKIMTLSQTKYYGGSSIIANYSNISSMSGCGDICLSDCSCVASVYGISNHKPLCWTLKSLLFGGFQDLSYTFFVKVSLDNGTLGNHRAPASSAPSSNREKEKSRLKMIVLGTVLGTAFVLCLFCLFFLSQHIYKEKKRNFGCFNFYSWYSCKIFLRRSADGDQQFQTEAWN</sequence>
<evidence type="ECO:0000256" key="5">
    <source>
        <dbReference type="ARBA" id="ARBA00023136"/>
    </source>
</evidence>
<dbReference type="SMART" id="SM00108">
    <property type="entry name" value="B_lectin"/>
    <property type="match status" value="1"/>
</dbReference>
<dbReference type="EMBL" id="JAHRHJ020001232">
    <property type="protein sequence ID" value="KAH9293358.1"/>
    <property type="molecule type" value="Genomic_DNA"/>
</dbReference>
<evidence type="ECO:0000256" key="1">
    <source>
        <dbReference type="ARBA" id="ARBA00004167"/>
    </source>
</evidence>
<dbReference type="SUPFAM" id="SSF51110">
    <property type="entry name" value="alpha-D-mannose-specific plant lectins"/>
    <property type="match status" value="1"/>
</dbReference>
<feature type="transmembrane region" description="Helical" evidence="7">
    <location>
        <begin position="422"/>
        <end position="443"/>
    </location>
</feature>
<dbReference type="InterPro" id="IPR000858">
    <property type="entry name" value="S_locus_glycoprot_dom"/>
</dbReference>
<dbReference type="PROSITE" id="PS50927">
    <property type="entry name" value="BULB_LECTIN"/>
    <property type="match status" value="1"/>
</dbReference>
<organism evidence="9 10">
    <name type="scientific">Taxus chinensis</name>
    <name type="common">Chinese yew</name>
    <name type="synonym">Taxus wallichiana var. chinensis</name>
    <dbReference type="NCBI Taxonomy" id="29808"/>
    <lineage>
        <taxon>Eukaryota</taxon>
        <taxon>Viridiplantae</taxon>
        <taxon>Streptophyta</taxon>
        <taxon>Embryophyta</taxon>
        <taxon>Tracheophyta</taxon>
        <taxon>Spermatophyta</taxon>
        <taxon>Pinopsida</taxon>
        <taxon>Pinidae</taxon>
        <taxon>Conifers II</taxon>
        <taxon>Cupressales</taxon>
        <taxon>Taxaceae</taxon>
        <taxon>Taxus</taxon>
    </lineage>
</organism>
<evidence type="ECO:0000256" key="7">
    <source>
        <dbReference type="SAM" id="Phobius"/>
    </source>
</evidence>
<evidence type="ECO:0000256" key="2">
    <source>
        <dbReference type="ARBA" id="ARBA00022692"/>
    </source>
</evidence>
<evidence type="ECO:0000256" key="3">
    <source>
        <dbReference type="ARBA" id="ARBA00022729"/>
    </source>
</evidence>
<keyword evidence="6" id="KW-1015">Disulfide bond</keyword>
<evidence type="ECO:0000259" key="8">
    <source>
        <dbReference type="PROSITE" id="PS50927"/>
    </source>
</evidence>
<proteinExistence type="predicted"/>
<feature type="non-terminal residue" evidence="9">
    <location>
        <position position="1"/>
    </location>
</feature>
<keyword evidence="4 7" id="KW-1133">Transmembrane helix</keyword>
<feature type="non-terminal residue" evidence="9">
    <location>
        <position position="486"/>
    </location>
</feature>